<dbReference type="GO" id="GO:0000981">
    <property type="term" value="F:DNA-binding transcription factor activity, RNA polymerase II-specific"/>
    <property type="evidence" value="ECO:0007669"/>
    <property type="project" value="InterPro"/>
</dbReference>
<evidence type="ECO:0000256" key="4">
    <source>
        <dbReference type="ARBA" id="ARBA00023163"/>
    </source>
</evidence>
<sequence length="553" mass="62042">MTSCVKCRSRKVRCDRAKPSYGWGYARDLLGKVEQLEKSLNSLSSQLQEHLNRPGRSESHSLGQKKLPSGSYDDDSLKSLIAAGTSVQAAEAVEQVEPDEHDILAVSPANTPNNRDRDTTAVSRLLPGLRAVAANVVRDIGRTRKQYGGGITRPLSSAYNCVENRFDLGLSIDAPAGLTQGFMISHPTSWLQEEETRRLFWAVYSIDRYTNTCTSSNFMIDEREVNRPLPCRYDLWVAAEQVETRWYRTDKPFEVTADVPENLGSFSYLCEVTKIMTRIHEFVKQPLNFYSSSDSDRWRASYAELDRQLSSWLNSLPGEYAQISESCRSDTRSRVSNWITLQSGFILAATRLHSVAGYPHTASELFKASHSAMQKCITAVTSMMRTAQDVVSAGMLQLLGPSFAGALWATARLLLVHASVPEHHLDSSIYFFISTLEKLGRHWPVAKVFSSRLVCMLPHTHTGDNSKSLEDLRRVAFRLHIIKAGQRYTFSQRCFVKTLLTNELQAFGVFDSFNYPRPSNSSYRVSNSGDVTSNGSCPDVRSTQLDPNSDWID</sequence>
<dbReference type="EMBL" id="JAPZBU010000009">
    <property type="protein sequence ID" value="KAJ5385798.1"/>
    <property type="molecule type" value="Genomic_DNA"/>
</dbReference>
<dbReference type="AlphaFoldDB" id="A0A9W9VMD9"/>
<dbReference type="OrthoDB" id="3936150at2759"/>
<evidence type="ECO:0000313" key="9">
    <source>
        <dbReference type="Proteomes" id="UP001147747"/>
    </source>
</evidence>
<dbReference type="InterPro" id="IPR007219">
    <property type="entry name" value="XnlR_reg_dom"/>
</dbReference>
<reference evidence="8" key="2">
    <citation type="journal article" date="2023" name="IMA Fungus">
        <title>Comparative genomic study of the Penicillium genus elucidates a diverse pangenome and 15 lateral gene transfer events.</title>
        <authorList>
            <person name="Petersen C."/>
            <person name="Sorensen T."/>
            <person name="Nielsen M.R."/>
            <person name="Sondergaard T.E."/>
            <person name="Sorensen J.L."/>
            <person name="Fitzpatrick D.A."/>
            <person name="Frisvad J.C."/>
            <person name="Nielsen K.L."/>
        </authorList>
    </citation>
    <scope>NUCLEOTIDE SEQUENCE</scope>
    <source>
        <strain evidence="8">IBT 29677</strain>
    </source>
</reference>
<proteinExistence type="predicted"/>
<dbReference type="GO" id="GO:0003677">
    <property type="term" value="F:DNA binding"/>
    <property type="evidence" value="ECO:0007669"/>
    <property type="project" value="InterPro"/>
</dbReference>
<dbReference type="InterPro" id="IPR050815">
    <property type="entry name" value="TF_fung"/>
</dbReference>
<feature type="region of interest" description="Disordered" evidence="6">
    <location>
        <begin position="521"/>
        <end position="553"/>
    </location>
</feature>
<evidence type="ECO:0000259" key="7">
    <source>
        <dbReference type="Pfam" id="PF04082"/>
    </source>
</evidence>
<dbReference type="PANTHER" id="PTHR47338">
    <property type="entry name" value="ZN(II)2CYS6 TRANSCRIPTION FACTOR (EUROFUNG)-RELATED"/>
    <property type="match status" value="1"/>
</dbReference>
<dbReference type="GO" id="GO:0006351">
    <property type="term" value="P:DNA-templated transcription"/>
    <property type="evidence" value="ECO:0007669"/>
    <property type="project" value="InterPro"/>
</dbReference>
<feature type="region of interest" description="Disordered" evidence="6">
    <location>
        <begin position="45"/>
        <end position="73"/>
    </location>
</feature>
<dbReference type="Proteomes" id="UP001147747">
    <property type="component" value="Unassembled WGS sequence"/>
</dbReference>
<comment type="caution">
    <text evidence="8">The sequence shown here is derived from an EMBL/GenBank/DDBJ whole genome shotgun (WGS) entry which is preliminary data.</text>
</comment>
<feature type="compositionally biased region" description="Basic and acidic residues" evidence="6">
    <location>
        <begin position="50"/>
        <end position="59"/>
    </location>
</feature>
<feature type="compositionally biased region" description="Polar residues" evidence="6">
    <location>
        <begin position="521"/>
        <end position="547"/>
    </location>
</feature>
<keyword evidence="2" id="KW-0479">Metal-binding</keyword>
<dbReference type="GO" id="GO:0008270">
    <property type="term" value="F:zinc ion binding"/>
    <property type="evidence" value="ECO:0007669"/>
    <property type="project" value="InterPro"/>
</dbReference>
<comment type="subcellular location">
    <subcellularLocation>
        <location evidence="1">Nucleus</location>
    </subcellularLocation>
</comment>
<keyword evidence="3" id="KW-0805">Transcription regulation</keyword>
<evidence type="ECO:0000256" key="6">
    <source>
        <dbReference type="SAM" id="MobiDB-lite"/>
    </source>
</evidence>
<keyword evidence="5" id="KW-0539">Nucleus</keyword>
<keyword evidence="9" id="KW-1185">Reference proteome</keyword>
<organism evidence="8 9">
    <name type="scientific">Penicillium cosmopolitanum</name>
    <dbReference type="NCBI Taxonomy" id="1131564"/>
    <lineage>
        <taxon>Eukaryota</taxon>
        <taxon>Fungi</taxon>
        <taxon>Dikarya</taxon>
        <taxon>Ascomycota</taxon>
        <taxon>Pezizomycotina</taxon>
        <taxon>Eurotiomycetes</taxon>
        <taxon>Eurotiomycetidae</taxon>
        <taxon>Eurotiales</taxon>
        <taxon>Aspergillaceae</taxon>
        <taxon>Penicillium</taxon>
    </lineage>
</organism>
<dbReference type="GO" id="GO:0005634">
    <property type="term" value="C:nucleus"/>
    <property type="evidence" value="ECO:0007669"/>
    <property type="project" value="UniProtKB-SubCell"/>
</dbReference>
<dbReference type="RefSeq" id="XP_056483596.1">
    <property type="nucleotide sequence ID" value="XM_056632976.1"/>
</dbReference>
<evidence type="ECO:0000256" key="2">
    <source>
        <dbReference type="ARBA" id="ARBA00022723"/>
    </source>
</evidence>
<dbReference type="CDD" id="cd12148">
    <property type="entry name" value="fungal_TF_MHR"/>
    <property type="match status" value="1"/>
</dbReference>
<evidence type="ECO:0000313" key="8">
    <source>
        <dbReference type="EMBL" id="KAJ5385798.1"/>
    </source>
</evidence>
<dbReference type="GeneID" id="81371956"/>
<dbReference type="CDD" id="cd00067">
    <property type="entry name" value="GAL4"/>
    <property type="match status" value="1"/>
</dbReference>
<dbReference type="Pfam" id="PF04082">
    <property type="entry name" value="Fungal_trans"/>
    <property type="match status" value="1"/>
</dbReference>
<evidence type="ECO:0000256" key="3">
    <source>
        <dbReference type="ARBA" id="ARBA00023015"/>
    </source>
</evidence>
<feature type="domain" description="Xylanolytic transcriptional activator regulatory" evidence="7">
    <location>
        <begin position="180"/>
        <end position="313"/>
    </location>
</feature>
<gene>
    <name evidence="8" type="ORF">N7509_008339</name>
</gene>
<dbReference type="PANTHER" id="PTHR47338:SF28">
    <property type="entry name" value="C6 TRANSCRIPTION FACTOR"/>
    <property type="match status" value="1"/>
</dbReference>
<evidence type="ECO:0000256" key="5">
    <source>
        <dbReference type="ARBA" id="ARBA00023242"/>
    </source>
</evidence>
<evidence type="ECO:0000256" key="1">
    <source>
        <dbReference type="ARBA" id="ARBA00004123"/>
    </source>
</evidence>
<reference evidence="8" key="1">
    <citation type="submission" date="2022-12" db="EMBL/GenBank/DDBJ databases">
        <authorList>
            <person name="Petersen C."/>
        </authorList>
    </citation>
    <scope>NUCLEOTIDE SEQUENCE</scope>
    <source>
        <strain evidence="8">IBT 29677</strain>
    </source>
</reference>
<dbReference type="InterPro" id="IPR001138">
    <property type="entry name" value="Zn2Cys6_DnaBD"/>
</dbReference>
<accession>A0A9W9VMD9</accession>
<protein>
    <recommendedName>
        <fullName evidence="7">Xylanolytic transcriptional activator regulatory domain-containing protein</fullName>
    </recommendedName>
</protein>
<name>A0A9W9VMD9_9EURO</name>
<keyword evidence="4" id="KW-0804">Transcription</keyword>